<comment type="subunit">
    <text evidence="4">Part of the 50S ribosomal subunit. Contacts protein L32.</text>
</comment>
<evidence type="ECO:0000256" key="3">
    <source>
        <dbReference type="ARBA" id="ARBA00023274"/>
    </source>
</evidence>
<proteinExistence type="inferred from homology"/>
<dbReference type="RefSeq" id="WP_039258130.1">
    <property type="nucleotide sequence ID" value="NZ_JDRY01000012.1"/>
</dbReference>
<dbReference type="PANTHER" id="PTHR14413">
    <property type="entry name" value="RIBOSOMAL PROTEIN L17"/>
    <property type="match status" value="1"/>
</dbReference>
<evidence type="ECO:0000256" key="2">
    <source>
        <dbReference type="ARBA" id="ARBA00022980"/>
    </source>
</evidence>
<dbReference type="InterPro" id="IPR047859">
    <property type="entry name" value="Ribosomal_bL17_CS"/>
</dbReference>
<evidence type="ECO:0000313" key="6">
    <source>
        <dbReference type="EMBL" id="KGN00922.1"/>
    </source>
</evidence>
<sequence>MAQQRKLGLPTDHRRAMLRNLVTSFLKNGKIETTITRAKETRNMAEKMITLAKRGDLNARRQVLAYVTEKEVVNHLFAEIAPKYAERNGGYTRIYKMGPRRGDGAEVVILELV</sequence>
<dbReference type="Pfam" id="PF01196">
    <property type="entry name" value="Ribosomal_L17"/>
    <property type="match status" value="1"/>
</dbReference>
<evidence type="ECO:0000313" key="7">
    <source>
        <dbReference type="Proteomes" id="UP000030014"/>
    </source>
</evidence>
<dbReference type="GO" id="GO:0003735">
    <property type="term" value="F:structural constituent of ribosome"/>
    <property type="evidence" value="ECO:0007669"/>
    <property type="project" value="InterPro"/>
</dbReference>
<dbReference type="NCBIfam" id="TIGR00059">
    <property type="entry name" value="L17"/>
    <property type="match status" value="1"/>
</dbReference>
<comment type="similarity">
    <text evidence="1 4 5">Belongs to the bacterial ribosomal protein bL17 family.</text>
</comment>
<evidence type="ECO:0000256" key="4">
    <source>
        <dbReference type="HAMAP-Rule" id="MF_01368"/>
    </source>
</evidence>
<dbReference type="Gene3D" id="3.90.1030.10">
    <property type="entry name" value="Ribosomal protein L17"/>
    <property type="match status" value="1"/>
</dbReference>
<dbReference type="GO" id="GO:0006412">
    <property type="term" value="P:translation"/>
    <property type="evidence" value="ECO:0007669"/>
    <property type="project" value="UniProtKB-UniRule"/>
</dbReference>
<evidence type="ECO:0000256" key="5">
    <source>
        <dbReference type="RuleBase" id="RU000660"/>
    </source>
</evidence>
<dbReference type="SUPFAM" id="SSF64263">
    <property type="entry name" value="Prokaryotic ribosomal protein L17"/>
    <property type="match status" value="1"/>
</dbReference>
<dbReference type="PANTHER" id="PTHR14413:SF16">
    <property type="entry name" value="LARGE RIBOSOMAL SUBUNIT PROTEIN BL17M"/>
    <property type="match status" value="1"/>
</dbReference>
<dbReference type="PROSITE" id="PS01167">
    <property type="entry name" value="RIBOSOMAL_L17"/>
    <property type="match status" value="1"/>
</dbReference>
<name>A0A0A0IKZ9_CLOBO</name>
<dbReference type="InterPro" id="IPR036373">
    <property type="entry name" value="Ribosomal_bL17_sf"/>
</dbReference>
<dbReference type="AlphaFoldDB" id="A0A0A0IKZ9"/>
<accession>A0A0A0IKZ9</accession>
<dbReference type="GO" id="GO:0022625">
    <property type="term" value="C:cytosolic large ribosomal subunit"/>
    <property type="evidence" value="ECO:0007669"/>
    <property type="project" value="TreeGrafter"/>
</dbReference>
<dbReference type="Proteomes" id="UP000030014">
    <property type="component" value="Unassembled WGS sequence"/>
</dbReference>
<comment type="caution">
    <text evidence="6">The sequence shown here is derived from an EMBL/GenBank/DDBJ whole genome shotgun (WGS) entry which is preliminary data.</text>
</comment>
<dbReference type="InterPro" id="IPR000456">
    <property type="entry name" value="Ribosomal_bL17"/>
</dbReference>
<protein>
    <recommendedName>
        <fullName evidence="4">Large ribosomal subunit protein bL17</fullName>
    </recommendedName>
</protein>
<organism evidence="6 7">
    <name type="scientific">Clostridium botulinum C/D str. DC5</name>
    <dbReference type="NCBI Taxonomy" id="1443128"/>
    <lineage>
        <taxon>Bacteria</taxon>
        <taxon>Bacillati</taxon>
        <taxon>Bacillota</taxon>
        <taxon>Clostridia</taxon>
        <taxon>Eubacteriales</taxon>
        <taxon>Clostridiaceae</taxon>
        <taxon>Clostridium</taxon>
    </lineage>
</organism>
<keyword evidence="3 4" id="KW-0687">Ribonucleoprotein</keyword>
<reference evidence="6 7" key="1">
    <citation type="submission" date="2014-01" db="EMBL/GenBank/DDBJ databases">
        <title>Plasmidome dynamics in the species complex Clostridium novyi sensu lato converts strains of independent lineages into distinctly different pathogens.</title>
        <authorList>
            <person name="Skarin H."/>
            <person name="Segerman B."/>
        </authorList>
    </citation>
    <scope>NUCLEOTIDE SEQUENCE [LARGE SCALE GENOMIC DNA]</scope>
    <source>
        <strain evidence="6 7">DC5</strain>
    </source>
</reference>
<gene>
    <name evidence="4" type="primary">rplQ</name>
    <name evidence="6" type="ORF">Z955_02125</name>
</gene>
<dbReference type="EMBL" id="JDRY01000012">
    <property type="protein sequence ID" value="KGN00922.1"/>
    <property type="molecule type" value="Genomic_DNA"/>
</dbReference>
<keyword evidence="2 4" id="KW-0689">Ribosomal protein</keyword>
<dbReference type="HAMAP" id="MF_01368">
    <property type="entry name" value="Ribosomal_bL17"/>
    <property type="match status" value="1"/>
</dbReference>
<evidence type="ECO:0000256" key="1">
    <source>
        <dbReference type="ARBA" id="ARBA00008777"/>
    </source>
</evidence>